<gene>
    <name evidence="2" type="ORF">SLEP1_g36165</name>
</gene>
<comment type="caution">
    <text evidence="2">The sequence shown here is derived from an EMBL/GenBank/DDBJ whole genome shotgun (WGS) entry which is preliminary data.</text>
</comment>
<organism evidence="2 3">
    <name type="scientific">Rubroshorea leprosula</name>
    <dbReference type="NCBI Taxonomy" id="152421"/>
    <lineage>
        <taxon>Eukaryota</taxon>
        <taxon>Viridiplantae</taxon>
        <taxon>Streptophyta</taxon>
        <taxon>Embryophyta</taxon>
        <taxon>Tracheophyta</taxon>
        <taxon>Spermatophyta</taxon>
        <taxon>Magnoliopsida</taxon>
        <taxon>eudicotyledons</taxon>
        <taxon>Gunneridae</taxon>
        <taxon>Pentapetalae</taxon>
        <taxon>rosids</taxon>
        <taxon>malvids</taxon>
        <taxon>Malvales</taxon>
        <taxon>Dipterocarpaceae</taxon>
        <taxon>Rubroshorea</taxon>
    </lineage>
</organism>
<reference evidence="2 3" key="1">
    <citation type="journal article" date="2021" name="Commun. Biol.">
        <title>The genome of Shorea leprosula (Dipterocarpaceae) highlights the ecological relevance of drought in aseasonal tropical rainforests.</title>
        <authorList>
            <person name="Ng K.K.S."/>
            <person name="Kobayashi M.J."/>
            <person name="Fawcett J.A."/>
            <person name="Hatakeyama M."/>
            <person name="Paape T."/>
            <person name="Ng C.H."/>
            <person name="Ang C.C."/>
            <person name="Tnah L.H."/>
            <person name="Lee C.T."/>
            <person name="Nishiyama T."/>
            <person name="Sese J."/>
            <person name="O'Brien M.J."/>
            <person name="Copetti D."/>
            <person name="Mohd Noor M.I."/>
            <person name="Ong R.C."/>
            <person name="Putra M."/>
            <person name="Sireger I.Z."/>
            <person name="Indrioko S."/>
            <person name="Kosugi Y."/>
            <person name="Izuno A."/>
            <person name="Isagi Y."/>
            <person name="Lee S.L."/>
            <person name="Shimizu K.K."/>
        </authorList>
    </citation>
    <scope>NUCLEOTIDE SEQUENCE [LARGE SCALE GENOMIC DNA]</scope>
    <source>
        <strain evidence="2">214</strain>
    </source>
</reference>
<accession>A0AAV5KQW4</accession>
<evidence type="ECO:0000259" key="1">
    <source>
        <dbReference type="Pfam" id="PF03732"/>
    </source>
</evidence>
<dbReference type="Proteomes" id="UP001054252">
    <property type="component" value="Unassembled WGS sequence"/>
</dbReference>
<dbReference type="Pfam" id="PF03732">
    <property type="entry name" value="Retrotrans_gag"/>
    <property type="match status" value="1"/>
</dbReference>
<sequence length="198" mass="23210">MMSNPEAQKDNSALTPAASNGMEKSLEILGKAMEQYAIAIDKPRQQQEAEAKRRTFFQSMKLNPPTFKGSLDPLEAENWIQDMKQIFDVLKSTDEQKVTYATFLLRGEARNWWEFTKTGFSEPVTWSMFKDAFLTRYFLEVYRNQKEEEFLNSEQGNITVTEYDHKFIGLCRFTPYVVSDEDAMVRFFRRGLKVKTQY</sequence>
<dbReference type="PANTHER" id="PTHR33223:SF11">
    <property type="entry name" value="ELEMENT PROTEIN, PUTATIVE-RELATED"/>
    <property type="match status" value="1"/>
</dbReference>
<dbReference type="EMBL" id="BPVZ01000073">
    <property type="protein sequence ID" value="GKV26954.1"/>
    <property type="molecule type" value="Genomic_DNA"/>
</dbReference>
<evidence type="ECO:0000313" key="2">
    <source>
        <dbReference type="EMBL" id="GKV26954.1"/>
    </source>
</evidence>
<keyword evidence="3" id="KW-1185">Reference proteome</keyword>
<dbReference type="InterPro" id="IPR005162">
    <property type="entry name" value="Retrotrans_gag_dom"/>
</dbReference>
<protein>
    <recommendedName>
        <fullName evidence="1">Retrotransposon gag domain-containing protein</fullName>
    </recommendedName>
</protein>
<dbReference type="PANTHER" id="PTHR33223">
    <property type="entry name" value="CCHC-TYPE DOMAIN-CONTAINING PROTEIN"/>
    <property type="match status" value="1"/>
</dbReference>
<feature type="domain" description="Retrotransposon gag" evidence="1">
    <location>
        <begin position="100"/>
        <end position="193"/>
    </location>
</feature>
<dbReference type="AlphaFoldDB" id="A0AAV5KQW4"/>
<proteinExistence type="predicted"/>
<evidence type="ECO:0000313" key="3">
    <source>
        <dbReference type="Proteomes" id="UP001054252"/>
    </source>
</evidence>
<name>A0AAV5KQW4_9ROSI</name>